<dbReference type="CDD" id="cd03454">
    <property type="entry name" value="YdeM"/>
    <property type="match status" value="1"/>
</dbReference>
<dbReference type="InterPro" id="IPR029069">
    <property type="entry name" value="HotDog_dom_sf"/>
</dbReference>
<organism evidence="3 4">
    <name type="scientific">Pseudaquabacterium rugosum</name>
    <dbReference type="NCBI Taxonomy" id="2984194"/>
    <lineage>
        <taxon>Bacteria</taxon>
        <taxon>Pseudomonadati</taxon>
        <taxon>Pseudomonadota</taxon>
        <taxon>Betaproteobacteria</taxon>
        <taxon>Burkholderiales</taxon>
        <taxon>Sphaerotilaceae</taxon>
        <taxon>Pseudaquabacterium</taxon>
    </lineage>
</organism>
<dbReference type="InterPro" id="IPR052342">
    <property type="entry name" value="MCH/BMMD"/>
</dbReference>
<dbReference type="SUPFAM" id="SSF54637">
    <property type="entry name" value="Thioesterase/thiol ester dehydrase-isomerase"/>
    <property type="match status" value="1"/>
</dbReference>
<dbReference type="InterPro" id="IPR002539">
    <property type="entry name" value="MaoC-like_dom"/>
</dbReference>
<comment type="caution">
    <text evidence="3">The sequence shown here is derived from an EMBL/GenBank/DDBJ whole genome shotgun (WGS) entry which is preliminary data.</text>
</comment>
<gene>
    <name evidence="3" type="ORF">AACH11_13575</name>
</gene>
<keyword evidence="4" id="KW-1185">Reference proteome</keyword>
<evidence type="ECO:0000313" key="3">
    <source>
        <dbReference type="EMBL" id="MEK8026995.1"/>
    </source>
</evidence>
<feature type="domain" description="MaoC-like" evidence="2">
    <location>
        <begin position="9"/>
        <end position="110"/>
    </location>
</feature>
<dbReference type="Pfam" id="PF01575">
    <property type="entry name" value="MaoC_dehydratas"/>
    <property type="match status" value="1"/>
</dbReference>
<evidence type="ECO:0000256" key="1">
    <source>
        <dbReference type="SAM" id="MobiDB-lite"/>
    </source>
</evidence>
<dbReference type="Gene3D" id="3.10.129.10">
    <property type="entry name" value="Hotdog Thioesterase"/>
    <property type="match status" value="1"/>
</dbReference>
<accession>A0ABU9BAR3</accession>
<dbReference type="PANTHER" id="PTHR43664">
    <property type="entry name" value="MONOAMINE OXIDASE-RELATED"/>
    <property type="match status" value="1"/>
</dbReference>
<sequence>MRFADFHAGQVIDAGRYPLDEAEILSFARQWDPQWFHTDPAAAADGPYGGLIASGWQTCGVAMRLMVQAVLDGSETVGSPGLEQLHWYAPVRPGDTLQVQGHVLEVRRSASKPHIGVLRWRWTVLRQDGVLAMDLVATSLFDLRRGPQEGVAPLAPSLAVPAAITAQGGAAGAAPGGTPSGAAVASGDDTPPAAW</sequence>
<reference evidence="3 4" key="1">
    <citation type="submission" date="2024-04" db="EMBL/GenBank/DDBJ databases">
        <title>Novel species of the genus Ideonella isolated from streams.</title>
        <authorList>
            <person name="Lu H."/>
        </authorList>
    </citation>
    <scope>NUCLEOTIDE SEQUENCE [LARGE SCALE GENOMIC DNA]</scope>
    <source>
        <strain evidence="3 4">BYS139W</strain>
    </source>
</reference>
<feature type="compositionally biased region" description="Gly residues" evidence="1">
    <location>
        <begin position="169"/>
        <end position="179"/>
    </location>
</feature>
<proteinExistence type="predicted"/>
<name>A0ABU9BAR3_9BURK</name>
<dbReference type="PANTHER" id="PTHR43664:SF1">
    <property type="entry name" value="BETA-METHYLMALYL-COA DEHYDRATASE"/>
    <property type="match status" value="1"/>
</dbReference>
<feature type="region of interest" description="Disordered" evidence="1">
    <location>
        <begin position="168"/>
        <end position="195"/>
    </location>
</feature>
<evidence type="ECO:0000313" key="4">
    <source>
        <dbReference type="Proteomes" id="UP001368500"/>
    </source>
</evidence>
<protein>
    <submittedName>
        <fullName evidence="3">MaoC family dehydratase</fullName>
    </submittedName>
</protein>
<dbReference type="RefSeq" id="WP_341374779.1">
    <property type="nucleotide sequence ID" value="NZ_JBBUTF010000012.1"/>
</dbReference>
<dbReference type="Proteomes" id="UP001368500">
    <property type="component" value="Unassembled WGS sequence"/>
</dbReference>
<evidence type="ECO:0000259" key="2">
    <source>
        <dbReference type="Pfam" id="PF01575"/>
    </source>
</evidence>
<dbReference type="EMBL" id="JBBUTF010000012">
    <property type="protein sequence ID" value="MEK8026995.1"/>
    <property type="molecule type" value="Genomic_DNA"/>
</dbReference>